<dbReference type="PANTHER" id="PTHR46112:SF2">
    <property type="entry name" value="XAA-PRO AMINOPEPTIDASE P-RELATED"/>
    <property type="match status" value="1"/>
</dbReference>
<feature type="domain" description="Creatinase N-terminal" evidence="2">
    <location>
        <begin position="16"/>
        <end position="150"/>
    </location>
</feature>
<organism evidence="3 4">
    <name type="scientific">Labrys wisconsinensis</name>
    <dbReference type="NCBI Taxonomy" id="425677"/>
    <lineage>
        <taxon>Bacteria</taxon>
        <taxon>Pseudomonadati</taxon>
        <taxon>Pseudomonadota</taxon>
        <taxon>Alphaproteobacteria</taxon>
        <taxon>Hyphomicrobiales</taxon>
        <taxon>Xanthobacteraceae</taxon>
        <taxon>Labrys</taxon>
    </lineage>
</organism>
<keyword evidence="4" id="KW-1185">Reference proteome</keyword>
<dbReference type="SUPFAM" id="SSF53092">
    <property type="entry name" value="Creatinase/prolidase N-terminal domain"/>
    <property type="match status" value="1"/>
</dbReference>
<protein>
    <submittedName>
        <fullName evidence="3">Xaa-Pro aminopeptidase</fullName>
    </submittedName>
</protein>
<keyword evidence="3" id="KW-0645">Protease</keyword>
<accession>A0ABU0JJ17</accession>
<feature type="domain" description="Peptidase M24" evidence="1">
    <location>
        <begin position="164"/>
        <end position="355"/>
    </location>
</feature>
<dbReference type="InterPro" id="IPR000587">
    <property type="entry name" value="Creatinase_N"/>
</dbReference>
<evidence type="ECO:0000313" key="4">
    <source>
        <dbReference type="Proteomes" id="UP001242480"/>
    </source>
</evidence>
<evidence type="ECO:0000313" key="3">
    <source>
        <dbReference type="EMBL" id="MDQ0474281.1"/>
    </source>
</evidence>
<keyword evidence="3" id="KW-0031">Aminopeptidase</keyword>
<dbReference type="InterPro" id="IPR050659">
    <property type="entry name" value="Peptidase_M24B"/>
</dbReference>
<evidence type="ECO:0000259" key="1">
    <source>
        <dbReference type="Pfam" id="PF00557"/>
    </source>
</evidence>
<dbReference type="Pfam" id="PF01321">
    <property type="entry name" value="Creatinase_N"/>
    <property type="match status" value="1"/>
</dbReference>
<dbReference type="InterPro" id="IPR029149">
    <property type="entry name" value="Creatin/AminoP/Spt16_N"/>
</dbReference>
<name>A0ABU0JJ17_9HYPH</name>
<dbReference type="EMBL" id="JAUSVX010000021">
    <property type="protein sequence ID" value="MDQ0474281.1"/>
    <property type="molecule type" value="Genomic_DNA"/>
</dbReference>
<dbReference type="InterPro" id="IPR000994">
    <property type="entry name" value="Pept_M24"/>
</dbReference>
<evidence type="ECO:0000259" key="2">
    <source>
        <dbReference type="Pfam" id="PF01321"/>
    </source>
</evidence>
<dbReference type="InterPro" id="IPR036005">
    <property type="entry name" value="Creatinase/aminopeptidase-like"/>
</dbReference>
<dbReference type="CDD" id="cd01066">
    <property type="entry name" value="APP_MetAP"/>
    <property type="match status" value="1"/>
</dbReference>
<dbReference type="Proteomes" id="UP001242480">
    <property type="component" value="Unassembled WGS sequence"/>
</dbReference>
<comment type="caution">
    <text evidence="3">The sequence shown here is derived from an EMBL/GenBank/DDBJ whole genome shotgun (WGS) entry which is preliminary data.</text>
</comment>
<gene>
    <name evidence="3" type="ORF">QO011_007321</name>
</gene>
<dbReference type="GO" id="GO:0004177">
    <property type="term" value="F:aminopeptidase activity"/>
    <property type="evidence" value="ECO:0007669"/>
    <property type="project" value="UniProtKB-KW"/>
</dbReference>
<dbReference type="PANTHER" id="PTHR46112">
    <property type="entry name" value="AMINOPEPTIDASE"/>
    <property type="match status" value="1"/>
</dbReference>
<proteinExistence type="predicted"/>
<dbReference type="Gene3D" id="3.40.350.10">
    <property type="entry name" value="Creatinase/prolidase N-terminal domain"/>
    <property type="match status" value="1"/>
</dbReference>
<dbReference type="SUPFAM" id="SSF55920">
    <property type="entry name" value="Creatinase/aminopeptidase"/>
    <property type="match status" value="1"/>
</dbReference>
<reference evidence="3 4" key="1">
    <citation type="submission" date="2023-07" db="EMBL/GenBank/DDBJ databases">
        <title>Genomic Encyclopedia of Type Strains, Phase IV (KMG-IV): sequencing the most valuable type-strain genomes for metagenomic binning, comparative biology and taxonomic classification.</title>
        <authorList>
            <person name="Goeker M."/>
        </authorList>
    </citation>
    <scope>NUCLEOTIDE SEQUENCE [LARGE SCALE GENOMIC DNA]</scope>
    <source>
        <strain evidence="3 4">DSM 19619</strain>
    </source>
</reference>
<dbReference type="Pfam" id="PF00557">
    <property type="entry name" value="Peptidase_M24"/>
    <property type="match status" value="1"/>
</dbReference>
<sequence length="387" mass="41285">MRGKFASFAEDEHRARLAKARRLLREQGIDHCISVAPESLYYYGGYDSWVSVNSPQALIFSADEGEPTIVLRDTDVSLAHESSWIKDVRAYRLMFDDIPGTFAAVAREKGLRGGKVAVEIQSYAIPHSLGLALAQALAPAQIVDATVLLGMPRLIKSPAEMAYLSQAAAYAQAGLDAARRTLRPGITEIALAGAIENAMRTAGSDYWAIPTELAGGERSAGGHATPRERIIEAGDIVHAEFAGVAARYHATAIHTMAAGEPSRRARAVYEVGRASLAAGIAAIRPGAEVGDIEEASLEPVRTAGLEHAAVMRFGYGLGVAYPPIWLEPLQISRGPNQVMQEGMVFVLHAYLQLADEQLGIIQGGTYALTGQGVEMLIGGGDVELEVI</sequence>
<keyword evidence="3" id="KW-0378">Hydrolase</keyword>
<dbReference type="Gene3D" id="3.90.230.10">
    <property type="entry name" value="Creatinase/methionine aminopeptidase superfamily"/>
    <property type="match status" value="1"/>
</dbReference>
<dbReference type="RefSeq" id="WP_307283642.1">
    <property type="nucleotide sequence ID" value="NZ_JAUSVX010000021.1"/>
</dbReference>